<proteinExistence type="predicted"/>
<feature type="compositionally biased region" description="Basic residues" evidence="1">
    <location>
        <begin position="77"/>
        <end position="90"/>
    </location>
</feature>
<dbReference type="RefSeq" id="WP_086450380.1">
    <property type="nucleotide sequence ID" value="NZ_MSPP01000001.1"/>
</dbReference>
<evidence type="ECO:0000313" key="3">
    <source>
        <dbReference type="Proteomes" id="UP000194664"/>
    </source>
</evidence>
<feature type="region of interest" description="Disordered" evidence="1">
    <location>
        <begin position="70"/>
        <end position="90"/>
    </location>
</feature>
<accession>A0A251X3J8</accession>
<protein>
    <submittedName>
        <fullName evidence="2">Uncharacterized protein</fullName>
    </submittedName>
</protein>
<comment type="caution">
    <text evidence="2">The sequence shown here is derived from an EMBL/GenBank/DDBJ whole genome shotgun (WGS) entry which is preliminary data.</text>
</comment>
<dbReference type="AlphaFoldDB" id="A0A251X3J8"/>
<evidence type="ECO:0000256" key="1">
    <source>
        <dbReference type="SAM" id="MobiDB-lite"/>
    </source>
</evidence>
<dbReference type="Proteomes" id="UP000194664">
    <property type="component" value="Unassembled WGS sequence"/>
</dbReference>
<sequence>MAKDALDPTGVIAESFKIEGIGPEDCRGIFLDWALKMPVDADNAALIGQLLARHANEPQDHPMIAVLKDALQPMDRPRRRGGYRSRPREN</sequence>
<evidence type="ECO:0000313" key="2">
    <source>
        <dbReference type="EMBL" id="OUD10733.1"/>
    </source>
</evidence>
<organism evidence="2 3">
    <name type="scientific">Marivivens niveibacter</name>
    <dbReference type="NCBI Taxonomy" id="1930667"/>
    <lineage>
        <taxon>Bacteria</taxon>
        <taxon>Pseudomonadati</taxon>
        <taxon>Pseudomonadota</taxon>
        <taxon>Alphaproteobacteria</taxon>
        <taxon>Rhodobacterales</taxon>
        <taxon>Paracoccaceae</taxon>
        <taxon>Marivivens group</taxon>
        <taxon>Marivivens</taxon>
    </lineage>
</organism>
<keyword evidence="3" id="KW-1185">Reference proteome</keyword>
<dbReference type="EMBL" id="MSPP01000001">
    <property type="protein sequence ID" value="OUD10733.1"/>
    <property type="molecule type" value="Genomic_DNA"/>
</dbReference>
<name>A0A251X3J8_9RHOB</name>
<gene>
    <name evidence="2" type="ORF">BVC71_04410</name>
</gene>
<dbReference type="OrthoDB" id="7778431at2"/>
<reference evidence="2 3" key="1">
    <citation type="submission" date="2016-12" db="EMBL/GenBank/DDBJ databases">
        <title>The draft genome sequence of HSLHS2.</title>
        <authorList>
            <person name="Hu D."/>
            <person name="Wang L."/>
            <person name="Shao Z."/>
        </authorList>
    </citation>
    <scope>NUCLEOTIDE SEQUENCE [LARGE SCALE GENOMIC DNA]</scope>
    <source>
        <strain evidence="2">MCCC 1A06712</strain>
    </source>
</reference>